<keyword evidence="2" id="KW-1185">Reference proteome</keyword>
<dbReference type="EMBL" id="CP032568">
    <property type="protein sequence ID" value="AYF74424.1"/>
    <property type="molecule type" value="Genomic_DNA"/>
</dbReference>
<dbReference type="SUPFAM" id="SSF53474">
    <property type="entry name" value="alpha/beta-Hydrolases"/>
    <property type="match status" value="1"/>
</dbReference>
<dbReference type="InterPro" id="IPR029058">
    <property type="entry name" value="AB_hydrolase_fold"/>
</dbReference>
<dbReference type="PANTHER" id="PTHR43798">
    <property type="entry name" value="MONOACYLGLYCEROL LIPASE"/>
    <property type="match status" value="1"/>
</dbReference>
<proteinExistence type="predicted"/>
<dbReference type="PANTHER" id="PTHR43798:SF27">
    <property type="entry name" value="HYDROLASE ALPHA_BETA HYDROLASE FOLD FAMILY"/>
    <property type="match status" value="1"/>
</dbReference>
<gene>
    <name evidence="1" type="ORF">D7D52_11775</name>
</gene>
<organism evidence="1 2">
    <name type="scientific">Nocardia yunnanensis</name>
    <dbReference type="NCBI Taxonomy" id="2382165"/>
    <lineage>
        <taxon>Bacteria</taxon>
        <taxon>Bacillati</taxon>
        <taxon>Actinomycetota</taxon>
        <taxon>Actinomycetes</taxon>
        <taxon>Mycobacteriales</taxon>
        <taxon>Nocardiaceae</taxon>
        <taxon>Nocardia</taxon>
    </lineage>
</organism>
<dbReference type="Proteomes" id="UP000267164">
    <property type="component" value="Chromosome"/>
</dbReference>
<sequence length="227" mass="24550">MIERLAAERTVYALDIIGGPGLSGQTKPITGRTDYAIWLDDTLAALELPHAHIMGYSDGAWRAFLAAVDGSERIASLLLVESGGAVGKTPWRVLVKMIRYAIPPSEKNMRKAAAWLMPGNVPVAEEMACARAGLGYRTRSPWPQRLKDEELQAISAPTLLVYGGESVLGDPGAAATRARQLIPRCEVEIFPGATHGLLFQGRDVDAALDRILRFAGRHDPVKAQQAN</sequence>
<name>A0A386ZBF1_9NOCA</name>
<dbReference type="GO" id="GO:0016020">
    <property type="term" value="C:membrane"/>
    <property type="evidence" value="ECO:0007669"/>
    <property type="project" value="TreeGrafter"/>
</dbReference>
<protein>
    <submittedName>
        <fullName evidence="1">Alpha/beta hydrolase</fullName>
    </submittedName>
</protein>
<evidence type="ECO:0000313" key="1">
    <source>
        <dbReference type="EMBL" id="AYF74424.1"/>
    </source>
</evidence>
<accession>A0A386ZBF1</accession>
<dbReference type="AlphaFoldDB" id="A0A386ZBF1"/>
<dbReference type="KEGG" id="nyu:D7D52_11775"/>
<keyword evidence="1" id="KW-0378">Hydrolase</keyword>
<reference evidence="1 2" key="1">
    <citation type="submission" date="2018-09" db="EMBL/GenBank/DDBJ databases">
        <title>Nocardia yunnanensis sp. nov., an actinomycete isolated from a soil sample.</title>
        <authorList>
            <person name="Zhang J."/>
        </authorList>
    </citation>
    <scope>NUCLEOTIDE SEQUENCE [LARGE SCALE GENOMIC DNA]</scope>
    <source>
        <strain evidence="1 2">CFHS0054</strain>
    </source>
</reference>
<dbReference type="OrthoDB" id="5513277at2"/>
<dbReference type="Gene3D" id="3.40.50.1820">
    <property type="entry name" value="alpha/beta hydrolase"/>
    <property type="match status" value="1"/>
</dbReference>
<dbReference type="InterPro" id="IPR050266">
    <property type="entry name" value="AB_hydrolase_sf"/>
</dbReference>
<dbReference type="GO" id="GO:0016787">
    <property type="term" value="F:hydrolase activity"/>
    <property type="evidence" value="ECO:0007669"/>
    <property type="project" value="UniProtKB-KW"/>
</dbReference>
<evidence type="ECO:0000313" key="2">
    <source>
        <dbReference type="Proteomes" id="UP000267164"/>
    </source>
</evidence>